<accession>A0ABX0TKD7</accession>
<name>A0ABX0TKD7_9MICC</name>
<evidence type="ECO:0000313" key="2">
    <source>
        <dbReference type="Proteomes" id="UP000802392"/>
    </source>
</evidence>
<comment type="caution">
    <text evidence="1">The sequence shown here is derived from an EMBL/GenBank/DDBJ whole genome shotgun (WGS) entry which is preliminary data.</text>
</comment>
<protein>
    <recommendedName>
        <fullName evidence="3">Apea-like HEPN domain-containing protein</fullName>
    </recommendedName>
</protein>
<evidence type="ECO:0008006" key="3">
    <source>
        <dbReference type="Google" id="ProtNLM"/>
    </source>
</evidence>
<evidence type="ECO:0000313" key="1">
    <source>
        <dbReference type="EMBL" id="NIJ03030.1"/>
    </source>
</evidence>
<dbReference type="EMBL" id="JAAOZD010000008">
    <property type="protein sequence ID" value="NIJ03030.1"/>
    <property type="molecule type" value="Genomic_DNA"/>
</dbReference>
<proteinExistence type="predicted"/>
<reference evidence="1 2" key="1">
    <citation type="submission" date="2020-03" db="EMBL/GenBank/DDBJ databases">
        <title>Genomic Encyclopedia of Type Strains, Phase III (KMG-III): the genomes of soil and plant-associated and newly described type strains.</title>
        <authorList>
            <person name="Whitman W."/>
        </authorList>
    </citation>
    <scope>NUCLEOTIDE SEQUENCE [LARGE SCALE GENOMIC DNA]</scope>
    <source>
        <strain evidence="1 2">CECT 4207</strain>
    </source>
</reference>
<organism evidence="1 2">
    <name type="scientific">Paenarthrobacter ilicis</name>
    <dbReference type="NCBI Taxonomy" id="43665"/>
    <lineage>
        <taxon>Bacteria</taxon>
        <taxon>Bacillati</taxon>
        <taxon>Actinomycetota</taxon>
        <taxon>Actinomycetes</taxon>
        <taxon>Micrococcales</taxon>
        <taxon>Micrococcaceae</taxon>
        <taxon>Paenarthrobacter</taxon>
    </lineage>
</organism>
<keyword evidence="2" id="KW-1185">Reference proteome</keyword>
<dbReference type="Proteomes" id="UP000802392">
    <property type="component" value="Unassembled WGS sequence"/>
</dbReference>
<gene>
    <name evidence="1" type="ORF">FHR86_003378</name>
</gene>
<sequence>MGPTAWRNWRASLAADGFGSPQSEAVLYSDASFKGEHLALGPYDVITTGVQNDLMTPALVVRAESLIVDMPRLVDPTTRELIPADSTAYHGGTSLDEIAALISLSCGVRCRAGGTTRVWGLREDPYGSPVYWDMHPVRRPGPSDLEILPLVPARIVTLADEKELLLKFPRIAAGSAVALIRAARLYSNALWWSNEDPNFAWLQLVGAIEVAANRRRARTPKGHEALQALEERDSGLWEALSGAADDVKERVAGYMLPTLRVARKFEEFVTQFQPGPPEVRPSKYGQIEWDEMVSHMRIIYGHRNKALHDGTPFPNPMLRPPDRDDRNNFCELPLGTSASSGSSSWMADQYPLTLQTFEYIVRESLKTWWAALSESA</sequence>
<dbReference type="RefSeq" id="WP_167268899.1">
    <property type="nucleotide sequence ID" value="NZ_BAAAVO010000011.1"/>
</dbReference>